<comment type="caution">
    <text evidence="1">The sequence shown here is derived from an EMBL/GenBank/DDBJ whole genome shotgun (WGS) entry which is preliminary data.</text>
</comment>
<protein>
    <submittedName>
        <fullName evidence="1">Uncharacterized protein</fullName>
    </submittedName>
</protein>
<evidence type="ECO:0000313" key="1">
    <source>
        <dbReference type="EMBL" id="KAH6943237.1"/>
    </source>
</evidence>
<reference evidence="1" key="1">
    <citation type="submission" date="2020-05" db="EMBL/GenBank/DDBJ databases">
        <title>Large-scale comparative analyses of tick genomes elucidate their genetic diversity and vector capacities.</title>
        <authorList>
            <person name="Jia N."/>
            <person name="Wang J."/>
            <person name="Shi W."/>
            <person name="Du L."/>
            <person name="Sun Y."/>
            <person name="Zhan W."/>
            <person name="Jiang J."/>
            <person name="Wang Q."/>
            <person name="Zhang B."/>
            <person name="Ji P."/>
            <person name="Sakyi L.B."/>
            <person name="Cui X."/>
            <person name="Yuan T."/>
            <person name="Jiang B."/>
            <person name="Yang W."/>
            <person name="Lam T.T.-Y."/>
            <person name="Chang Q."/>
            <person name="Ding S."/>
            <person name="Wang X."/>
            <person name="Zhu J."/>
            <person name="Ruan X."/>
            <person name="Zhao L."/>
            <person name="Wei J."/>
            <person name="Que T."/>
            <person name="Du C."/>
            <person name="Cheng J."/>
            <person name="Dai P."/>
            <person name="Han X."/>
            <person name="Huang E."/>
            <person name="Gao Y."/>
            <person name="Liu J."/>
            <person name="Shao H."/>
            <person name="Ye R."/>
            <person name="Li L."/>
            <person name="Wei W."/>
            <person name="Wang X."/>
            <person name="Wang C."/>
            <person name="Yang T."/>
            <person name="Huo Q."/>
            <person name="Li W."/>
            <person name="Guo W."/>
            <person name="Chen H."/>
            <person name="Zhou L."/>
            <person name="Ni X."/>
            <person name="Tian J."/>
            <person name="Zhou Y."/>
            <person name="Sheng Y."/>
            <person name="Liu T."/>
            <person name="Pan Y."/>
            <person name="Xia L."/>
            <person name="Li J."/>
            <person name="Zhao F."/>
            <person name="Cao W."/>
        </authorList>
    </citation>
    <scope>NUCLEOTIDE SEQUENCE</scope>
    <source>
        <strain evidence="1">Hyas-2018</strain>
    </source>
</reference>
<keyword evidence="2" id="KW-1185">Reference proteome</keyword>
<dbReference type="Proteomes" id="UP000821845">
    <property type="component" value="Chromosome 10"/>
</dbReference>
<evidence type="ECO:0000313" key="2">
    <source>
        <dbReference type="Proteomes" id="UP000821845"/>
    </source>
</evidence>
<sequence>MRSAGEGEVICEERASSAANFGAIPLACDLRQAMAEDDIVITGFSAHFPQADHLVEFKEKLYAGVDMVTEDDSRWPPGHLGLPGRHGKIRDLSRFDAQFFHAHPKQAHVMDPQLRLLLETSYEAIVDAGYDPDTLRGRNIGVFVGASGSESADAFKMDPKMMDGYAMLGGCRAMFSNRVSYSLNFHGPSLTVDTACSSAMTALHEAVLALRSGRCEAAIVAGSNITLEPTVSLNFHNLTMLSPEGQCKAFDSGGNGYVRSETVGAYFLQRSSEARRIYARIINVRANADWIQTRSCHFLVRVPAGVTFPSTEFHERLLRDTYAEVDIDPRDVVYVEAHGTGTKVGDPQELRALSAALCQPGREQPLKVGSVKSNMGHAESASGLASVAKVILAMETGTIAANLHYKEPNP</sequence>
<accession>A0ACB7TCX2</accession>
<name>A0ACB7TCX2_HYAAI</name>
<organism evidence="1 2">
    <name type="scientific">Hyalomma asiaticum</name>
    <name type="common">Tick</name>
    <dbReference type="NCBI Taxonomy" id="266040"/>
    <lineage>
        <taxon>Eukaryota</taxon>
        <taxon>Metazoa</taxon>
        <taxon>Ecdysozoa</taxon>
        <taxon>Arthropoda</taxon>
        <taxon>Chelicerata</taxon>
        <taxon>Arachnida</taxon>
        <taxon>Acari</taxon>
        <taxon>Parasitiformes</taxon>
        <taxon>Ixodida</taxon>
        <taxon>Ixodoidea</taxon>
        <taxon>Ixodidae</taxon>
        <taxon>Hyalomminae</taxon>
        <taxon>Hyalomma</taxon>
    </lineage>
</organism>
<proteinExistence type="predicted"/>
<dbReference type="EMBL" id="CM023490">
    <property type="protein sequence ID" value="KAH6943237.1"/>
    <property type="molecule type" value="Genomic_DNA"/>
</dbReference>
<gene>
    <name evidence="1" type="ORF">HPB50_017963</name>
</gene>